<gene>
    <name evidence="1" type="ORF">F5144DRAFT_590623</name>
</gene>
<dbReference type="EMBL" id="JAGIZQ010000002">
    <property type="protein sequence ID" value="KAH6641289.1"/>
    <property type="molecule type" value="Genomic_DNA"/>
</dbReference>
<keyword evidence="2" id="KW-1185">Reference proteome</keyword>
<name>A0ACB7PMJ7_9PEZI</name>
<sequence>MEAAQKKAQALIDENAVMIFSKSYCPYCRDAKGVFSSRDVNYKAVELNEMDDGDDIQNALQNMTKQRTVPNIFIGGIHIGGSSDLNKVVANGKDDKSFEVLLKEAGAL</sequence>
<comment type="caution">
    <text evidence="1">The sequence shown here is derived from an EMBL/GenBank/DDBJ whole genome shotgun (WGS) entry which is preliminary data.</text>
</comment>
<accession>A0ACB7PMJ7</accession>
<reference evidence="1 2" key="1">
    <citation type="journal article" date="2021" name="Nat. Commun.">
        <title>Genetic determinants of endophytism in the Arabidopsis root mycobiome.</title>
        <authorList>
            <person name="Mesny F."/>
            <person name="Miyauchi S."/>
            <person name="Thiergart T."/>
            <person name="Pickel B."/>
            <person name="Atanasova L."/>
            <person name="Karlsson M."/>
            <person name="Huettel B."/>
            <person name="Barry K.W."/>
            <person name="Haridas S."/>
            <person name="Chen C."/>
            <person name="Bauer D."/>
            <person name="Andreopoulos W."/>
            <person name="Pangilinan J."/>
            <person name="LaButti K."/>
            <person name="Riley R."/>
            <person name="Lipzen A."/>
            <person name="Clum A."/>
            <person name="Drula E."/>
            <person name="Henrissat B."/>
            <person name="Kohler A."/>
            <person name="Grigoriev I.V."/>
            <person name="Martin F.M."/>
            <person name="Hacquard S."/>
        </authorList>
    </citation>
    <scope>NUCLEOTIDE SEQUENCE [LARGE SCALE GENOMIC DNA]</scope>
    <source>
        <strain evidence="1 2">MPI-SDFR-AT-0079</strain>
    </source>
</reference>
<protein>
    <submittedName>
        <fullName evidence="1">Thioredoxin-like protein</fullName>
    </submittedName>
</protein>
<evidence type="ECO:0000313" key="1">
    <source>
        <dbReference type="EMBL" id="KAH6641289.1"/>
    </source>
</evidence>
<evidence type="ECO:0000313" key="2">
    <source>
        <dbReference type="Proteomes" id="UP000724584"/>
    </source>
</evidence>
<dbReference type="Proteomes" id="UP000724584">
    <property type="component" value="Unassembled WGS sequence"/>
</dbReference>
<organism evidence="1 2">
    <name type="scientific">Chaetomium tenue</name>
    <dbReference type="NCBI Taxonomy" id="1854479"/>
    <lineage>
        <taxon>Eukaryota</taxon>
        <taxon>Fungi</taxon>
        <taxon>Dikarya</taxon>
        <taxon>Ascomycota</taxon>
        <taxon>Pezizomycotina</taxon>
        <taxon>Sordariomycetes</taxon>
        <taxon>Sordariomycetidae</taxon>
        <taxon>Sordariales</taxon>
        <taxon>Chaetomiaceae</taxon>
        <taxon>Chaetomium</taxon>
    </lineage>
</organism>
<proteinExistence type="predicted"/>